<evidence type="ECO:0000256" key="1">
    <source>
        <dbReference type="SAM" id="Coils"/>
    </source>
</evidence>
<dbReference type="EMBL" id="KB467854">
    <property type="protein sequence ID" value="PCH35707.1"/>
    <property type="molecule type" value="Genomic_DNA"/>
</dbReference>
<dbReference type="AlphaFoldDB" id="A0A2H3JI77"/>
<feature type="coiled-coil region" evidence="1">
    <location>
        <begin position="59"/>
        <end position="86"/>
    </location>
</feature>
<evidence type="ECO:0000313" key="2">
    <source>
        <dbReference type="EMBL" id="PCH35707.1"/>
    </source>
</evidence>
<reference evidence="2 3" key="1">
    <citation type="journal article" date="2012" name="Science">
        <title>The Paleozoic origin of enzymatic lignin decomposition reconstructed from 31 fungal genomes.</title>
        <authorList>
            <person name="Floudas D."/>
            <person name="Binder M."/>
            <person name="Riley R."/>
            <person name="Barry K."/>
            <person name="Blanchette R.A."/>
            <person name="Henrissat B."/>
            <person name="Martinez A.T."/>
            <person name="Otillar R."/>
            <person name="Spatafora J.W."/>
            <person name="Yadav J.S."/>
            <person name="Aerts A."/>
            <person name="Benoit I."/>
            <person name="Boyd A."/>
            <person name="Carlson A."/>
            <person name="Copeland A."/>
            <person name="Coutinho P.M."/>
            <person name="de Vries R.P."/>
            <person name="Ferreira P."/>
            <person name="Findley K."/>
            <person name="Foster B."/>
            <person name="Gaskell J."/>
            <person name="Glotzer D."/>
            <person name="Gorecki P."/>
            <person name="Heitman J."/>
            <person name="Hesse C."/>
            <person name="Hori C."/>
            <person name="Igarashi K."/>
            <person name="Jurgens J.A."/>
            <person name="Kallen N."/>
            <person name="Kersten P."/>
            <person name="Kohler A."/>
            <person name="Kuees U."/>
            <person name="Kumar T.K.A."/>
            <person name="Kuo A."/>
            <person name="LaButti K."/>
            <person name="Larrondo L.F."/>
            <person name="Lindquist E."/>
            <person name="Ling A."/>
            <person name="Lombard V."/>
            <person name="Lucas S."/>
            <person name="Lundell T."/>
            <person name="Martin R."/>
            <person name="McLaughlin D.J."/>
            <person name="Morgenstern I."/>
            <person name="Morin E."/>
            <person name="Murat C."/>
            <person name="Nagy L.G."/>
            <person name="Nolan M."/>
            <person name="Ohm R.A."/>
            <person name="Patyshakuliyeva A."/>
            <person name="Rokas A."/>
            <person name="Ruiz-Duenas F.J."/>
            <person name="Sabat G."/>
            <person name="Salamov A."/>
            <person name="Samejima M."/>
            <person name="Schmutz J."/>
            <person name="Slot J.C."/>
            <person name="St John F."/>
            <person name="Stenlid J."/>
            <person name="Sun H."/>
            <person name="Sun S."/>
            <person name="Syed K."/>
            <person name="Tsang A."/>
            <person name="Wiebenga A."/>
            <person name="Young D."/>
            <person name="Pisabarro A."/>
            <person name="Eastwood D.C."/>
            <person name="Martin F."/>
            <person name="Cullen D."/>
            <person name="Grigoriev I.V."/>
            <person name="Hibbett D.S."/>
        </authorList>
    </citation>
    <scope>NUCLEOTIDE SEQUENCE [LARGE SCALE GENOMIC DNA]</scope>
    <source>
        <strain evidence="2 3">MD-104</strain>
    </source>
</reference>
<gene>
    <name evidence="2" type="ORF">WOLCODRAFT_126200</name>
</gene>
<sequence>MLNAQYLPHVLYSLALTSLGIHLLNQRKDAETVRARVAAQLSVLGSAAERLRAGEHIPARELDRLLKLARSQREAQEEDRRNAEGLRWGEALLGRRRDEAAVRRTEELDRRDIERGKCLHLRVLSCASPTLLVARKEVEATG</sequence>
<proteinExistence type="predicted"/>
<dbReference type="Proteomes" id="UP000218811">
    <property type="component" value="Unassembled WGS sequence"/>
</dbReference>
<protein>
    <submittedName>
        <fullName evidence="2">Uncharacterized protein</fullName>
    </submittedName>
</protein>
<accession>A0A2H3JI77</accession>
<organism evidence="2 3">
    <name type="scientific">Wolfiporia cocos (strain MD-104)</name>
    <name type="common">Brown rot fungus</name>
    <dbReference type="NCBI Taxonomy" id="742152"/>
    <lineage>
        <taxon>Eukaryota</taxon>
        <taxon>Fungi</taxon>
        <taxon>Dikarya</taxon>
        <taxon>Basidiomycota</taxon>
        <taxon>Agaricomycotina</taxon>
        <taxon>Agaricomycetes</taxon>
        <taxon>Polyporales</taxon>
        <taxon>Phaeolaceae</taxon>
        <taxon>Wolfiporia</taxon>
    </lineage>
</organism>
<keyword evidence="3" id="KW-1185">Reference proteome</keyword>
<dbReference type="OrthoDB" id="2596179at2759"/>
<dbReference type="OMA" id="GWRETIF"/>
<name>A0A2H3JI77_WOLCO</name>
<evidence type="ECO:0000313" key="3">
    <source>
        <dbReference type="Proteomes" id="UP000218811"/>
    </source>
</evidence>
<keyword evidence="1" id="KW-0175">Coiled coil</keyword>